<dbReference type="Gene3D" id="2.60.40.150">
    <property type="entry name" value="C2 domain"/>
    <property type="match status" value="1"/>
</dbReference>
<dbReference type="STRING" id="1198029.A0A1U7LLY4"/>
<name>A0A1U7LLY4_NEOID</name>
<evidence type="ECO:0000313" key="4">
    <source>
        <dbReference type="Proteomes" id="UP000186594"/>
    </source>
</evidence>
<dbReference type="OrthoDB" id="63267at2759"/>
<dbReference type="SUPFAM" id="SSF49562">
    <property type="entry name" value="C2 domain (Calcium/lipid-binding domain, CaLB)"/>
    <property type="match status" value="1"/>
</dbReference>
<evidence type="ECO:0000256" key="1">
    <source>
        <dbReference type="SAM" id="MobiDB-lite"/>
    </source>
</evidence>
<sequence length="344" mass="37376">EPGRLNHRSSQPALTSQPPSPPAISAPVPCLSAQLPLSGVSCNAETLSNDLQKTRWRHTAGPLHRLFSSALLLPPHACLLHLPPLSSHPFLPPPIRLPLNVSMMSLFSSKPRSAASSRPSTPGDSDKSPPATLADRFLADDATHSLGSRIVTPKPSLLDNRYPKLGHEYLATPTTSPPGTPSCSDPVSDLGTTVPQGKLVINIIQARNLPSHRKEAQPYVVCTFESNEFISRGPIRPSKSSNGIAIPSSRQSSNASLSDMNKFHANTASPQCPQNPIWNHEAQFDVLGLDSEVDVSVYDRGNSETFLGHVRIKPVLRHHQIDEHWYKYEPCPTSALSHKTDSSR</sequence>
<dbReference type="InterPro" id="IPR000008">
    <property type="entry name" value="C2_dom"/>
</dbReference>
<dbReference type="Proteomes" id="UP000186594">
    <property type="component" value="Unassembled WGS sequence"/>
</dbReference>
<feature type="non-terminal residue" evidence="3">
    <location>
        <position position="1"/>
    </location>
</feature>
<feature type="domain" description="C2" evidence="2">
    <location>
        <begin position="177"/>
        <end position="326"/>
    </location>
</feature>
<keyword evidence="3" id="KW-0418">Kinase</keyword>
<feature type="compositionally biased region" description="Low complexity" evidence="1">
    <location>
        <begin position="110"/>
        <end position="120"/>
    </location>
</feature>
<keyword evidence="4" id="KW-1185">Reference proteome</keyword>
<feature type="region of interest" description="Disordered" evidence="1">
    <location>
        <begin position="233"/>
        <end position="256"/>
    </location>
</feature>
<accession>A0A1U7LLY4</accession>
<dbReference type="Pfam" id="PF00168">
    <property type="entry name" value="C2"/>
    <property type="match status" value="2"/>
</dbReference>
<comment type="caution">
    <text evidence="3">The sequence shown here is derived from an EMBL/GenBank/DDBJ whole genome shotgun (WGS) entry which is preliminary data.</text>
</comment>
<gene>
    <name evidence="3" type="ORF">NEOLI_004276</name>
</gene>
<evidence type="ECO:0000259" key="2">
    <source>
        <dbReference type="PROSITE" id="PS50004"/>
    </source>
</evidence>
<proteinExistence type="predicted"/>
<dbReference type="SMART" id="SM00239">
    <property type="entry name" value="C2"/>
    <property type="match status" value="1"/>
</dbReference>
<organism evidence="3 4">
    <name type="scientific">Neolecta irregularis (strain DAH-3)</name>
    <dbReference type="NCBI Taxonomy" id="1198029"/>
    <lineage>
        <taxon>Eukaryota</taxon>
        <taxon>Fungi</taxon>
        <taxon>Dikarya</taxon>
        <taxon>Ascomycota</taxon>
        <taxon>Taphrinomycotina</taxon>
        <taxon>Neolectales</taxon>
        <taxon>Neolectaceae</taxon>
        <taxon>Neolecta</taxon>
    </lineage>
</organism>
<dbReference type="PROSITE" id="PS50004">
    <property type="entry name" value="C2"/>
    <property type="match status" value="1"/>
</dbReference>
<feature type="compositionally biased region" description="Polar residues" evidence="1">
    <location>
        <begin position="238"/>
        <end position="256"/>
    </location>
</feature>
<dbReference type="EMBL" id="LXFE01001379">
    <property type="protein sequence ID" value="OLL23665.1"/>
    <property type="molecule type" value="Genomic_DNA"/>
</dbReference>
<reference evidence="3 4" key="1">
    <citation type="submission" date="2016-04" db="EMBL/GenBank/DDBJ databases">
        <title>Evolutionary innovation and constraint leading to complex multicellularity in the Ascomycota.</title>
        <authorList>
            <person name="Cisse O."/>
            <person name="Nguyen A."/>
            <person name="Hewitt D.A."/>
            <person name="Jedd G."/>
            <person name="Stajich J.E."/>
        </authorList>
    </citation>
    <scope>NUCLEOTIDE SEQUENCE [LARGE SCALE GENOMIC DNA]</scope>
    <source>
        <strain evidence="3 4">DAH-3</strain>
    </source>
</reference>
<feature type="compositionally biased region" description="Polar residues" evidence="1">
    <location>
        <begin position="8"/>
        <end position="17"/>
    </location>
</feature>
<feature type="region of interest" description="Disordered" evidence="1">
    <location>
        <begin position="110"/>
        <end position="132"/>
    </location>
</feature>
<dbReference type="AlphaFoldDB" id="A0A1U7LLY4"/>
<keyword evidence="3" id="KW-0808">Transferase</keyword>
<dbReference type="CDD" id="cd11651">
    <property type="entry name" value="YPK1_N_like"/>
    <property type="match status" value="1"/>
</dbReference>
<protein>
    <submittedName>
        <fullName evidence="3">Serine/threonine-protein kinase SCH9</fullName>
    </submittedName>
</protein>
<dbReference type="InterPro" id="IPR035892">
    <property type="entry name" value="C2_domain_sf"/>
</dbReference>
<evidence type="ECO:0000313" key="3">
    <source>
        <dbReference type="EMBL" id="OLL23665.1"/>
    </source>
</evidence>
<feature type="region of interest" description="Disordered" evidence="1">
    <location>
        <begin position="1"/>
        <end position="25"/>
    </location>
</feature>
<dbReference type="GO" id="GO:0016301">
    <property type="term" value="F:kinase activity"/>
    <property type="evidence" value="ECO:0007669"/>
    <property type="project" value="UniProtKB-KW"/>
</dbReference>